<dbReference type="AlphaFoldDB" id="A0A843TRV0"/>
<proteinExistence type="predicted"/>
<reference evidence="1" key="1">
    <citation type="submission" date="2017-07" db="EMBL/GenBank/DDBJ databases">
        <title>Taro Niue Genome Assembly and Annotation.</title>
        <authorList>
            <person name="Atibalentja N."/>
            <person name="Keating K."/>
            <person name="Fields C.J."/>
        </authorList>
    </citation>
    <scope>NUCLEOTIDE SEQUENCE</scope>
    <source>
        <strain evidence="1">Niue_2</strain>
        <tissue evidence="1">Leaf</tissue>
    </source>
</reference>
<evidence type="ECO:0000313" key="1">
    <source>
        <dbReference type="EMBL" id="MQL72687.1"/>
    </source>
</evidence>
<protein>
    <submittedName>
        <fullName evidence="1">Uncharacterized protein</fullName>
    </submittedName>
</protein>
<evidence type="ECO:0000313" key="2">
    <source>
        <dbReference type="Proteomes" id="UP000652761"/>
    </source>
</evidence>
<organism evidence="1 2">
    <name type="scientific">Colocasia esculenta</name>
    <name type="common">Wild taro</name>
    <name type="synonym">Arum esculentum</name>
    <dbReference type="NCBI Taxonomy" id="4460"/>
    <lineage>
        <taxon>Eukaryota</taxon>
        <taxon>Viridiplantae</taxon>
        <taxon>Streptophyta</taxon>
        <taxon>Embryophyta</taxon>
        <taxon>Tracheophyta</taxon>
        <taxon>Spermatophyta</taxon>
        <taxon>Magnoliopsida</taxon>
        <taxon>Liliopsida</taxon>
        <taxon>Araceae</taxon>
        <taxon>Aroideae</taxon>
        <taxon>Colocasieae</taxon>
        <taxon>Colocasia</taxon>
    </lineage>
</organism>
<comment type="caution">
    <text evidence="1">The sequence shown here is derived from an EMBL/GenBank/DDBJ whole genome shotgun (WGS) entry which is preliminary data.</text>
</comment>
<name>A0A843TRV0_COLES</name>
<keyword evidence="2" id="KW-1185">Reference proteome</keyword>
<dbReference type="OrthoDB" id="1306017at2759"/>
<accession>A0A843TRV0</accession>
<dbReference type="Proteomes" id="UP000652761">
    <property type="component" value="Unassembled WGS sequence"/>
</dbReference>
<dbReference type="EMBL" id="NMUH01000140">
    <property type="protein sequence ID" value="MQL72687.1"/>
    <property type="molecule type" value="Genomic_DNA"/>
</dbReference>
<sequence>MCFVLGGPLVSTLLEVVSTHYPKTAQMMFWVLITSMAAKRAQARDMQRTIQNLTQAILQATQGGGNRGAGELHRNFRNMDPPRFEGSTNPNVAKHWVKEIEMIFKVMQCTD</sequence>
<gene>
    <name evidence="1" type="ORF">Taro_005033</name>
</gene>